<sequence>MISNLSRGRAALMLAPCRRVYSTCPILETARPIEADTCIARRVRTETIHPTLARIEMISPKAYSVAMASHRNETRIHERLTSKRYIARRLRTERFNVNIQKAASHLDGGHFRAPLIAARNGRKAERPVISRWPLGTSFSRRTRNAPLVGPARERDATDGGLSRCICDCTRYSTDRALCCGT</sequence>
<dbReference type="AlphaFoldDB" id="A0A4C1XX92"/>
<evidence type="ECO:0000313" key="1">
    <source>
        <dbReference type="EMBL" id="GBP66775.1"/>
    </source>
</evidence>
<name>A0A4C1XX92_EUMVA</name>
<keyword evidence="2" id="KW-1185">Reference proteome</keyword>
<proteinExistence type="predicted"/>
<reference evidence="1 2" key="1">
    <citation type="journal article" date="2019" name="Commun. Biol.">
        <title>The bagworm genome reveals a unique fibroin gene that provides high tensile strength.</title>
        <authorList>
            <person name="Kono N."/>
            <person name="Nakamura H."/>
            <person name="Ohtoshi R."/>
            <person name="Tomita M."/>
            <person name="Numata K."/>
            <person name="Arakawa K."/>
        </authorList>
    </citation>
    <scope>NUCLEOTIDE SEQUENCE [LARGE SCALE GENOMIC DNA]</scope>
</reference>
<accession>A0A4C1XX92</accession>
<dbReference type="EMBL" id="BGZK01000967">
    <property type="protein sequence ID" value="GBP66775.1"/>
    <property type="molecule type" value="Genomic_DNA"/>
</dbReference>
<gene>
    <name evidence="1" type="ORF">EVAR_48182_1</name>
</gene>
<organism evidence="1 2">
    <name type="scientific">Eumeta variegata</name>
    <name type="common">Bagworm moth</name>
    <name type="synonym">Eumeta japonica</name>
    <dbReference type="NCBI Taxonomy" id="151549"/>
    <lineage>
        <taxon>Eukaryota</taxon>
        <taxon>Metazoa</taxon>
        <taxon>Ecdysozoa</taxon>
        <taxon>Arthropoda</taxon>
        <taxon>Hexapoda</taxon>
        <taxon>Insecta</taxon>
        <taxon>Pterygota</taxon>
        <taxon>Neoptera</taxon>
        <taxon>Endopterygota</taxon>
        <taxon>Lepidoptera</taxon>
        <taxon>Glossata</taxon>
        <taxon>Ditrysia</taxon>
        <taxon>Tineoidea</taxon>
        <taxon>Psychidae</taxon>
        <taxon>Oiketicinae</taxon>
        <taxon>Eumeta</taxon>
    </lineage>
</organism>
<dbReference type="Proteomes" id="UP000299102">
    <property type="component" value="Unassembled WGS sequence"/>
</dbReference>
<protein>
    <submittedName>
        <fullName evidence="1">Uncharacterized protein</fullName>
    </submittedName>
</protein>
<evidence type="ECO:0000313" key="2">
    <source>
        <dbReference type="Proteomes" id="UP000299102"/>
    </source>
</evidence>
<comment type="caution">
    <text evidence="1">The sequence shown here is derived from an EMBL/GenBank/DDBJ whole genome shotgun (WGS) entry which is preliminary data.</text>
</comment>